<dbReference type="AlphaFoldDB" id="A0A2T5MDL2"/>
<dbReference type="InterPro" id="IPR009081">
    <property type="entry name" value="PP-bd_ACP"/>
</dbReference>
<evidence type="ECO:0000313" key="3">
    <source>
        <dbReference type="Proteomes" id="UP000244248"/>
    </source>
</evidence>
<comment type="caution">
    <text evidence="2">The sequence shown here is derived from an EMBL/GenBank/DDBJ whole genome shotgun (WGS) entry which is preliminary data.</text>
</comment>
<dbReference type="InterPro" id="IPR036736">
    <property type="entry name" value="ACP-like_sf"/>
</dbReference>
<dbReference type="Proteomes" id="UP000244248">
    <property type="component" value="Unassembled WGS sequence"/>
</dbReference>
<dbReference type="OrthoDB" id="5999171at2"/>
<dbReference type="EMBL" id="QANS01000005">
    <property type="protein sequence ID" value="PTU30664.1"/>
    <property type="molecule type" value="Genomic_DNA"/>
</dbReference>
<evidence type="ECO:0000259" key="1">
    <source>
        <dbReference type="PROSITE" id="PS50075"/>
    </source>
</evidence>
<sequence length="76" mass="8323">MTIENFVEKFAFAIEVETVSLTADTEFKALPNWDSLNALSVIAMADADYGVALSGEDVHSSTTINDVWKIVSARKQ</sequence>
<dbReference type="PROSITE" id="PS50075">
    <property type="entry name" value="CARRIER"/>
    <property type="match status" value="1"/>
</dbReference>
<reference evidence="2 3" key="1">
    <citation type="submission" date="2018-04" db="EMBL/GenBank/DDBJ databases">
        <title>Novel species isolated from glacier.</title>
        <authorList>
            <person name="Liu Q."/>
            <person name="Xin Y.-H."/>
        </authorList>
    </citation>
    <scope>NUCLEOTIDE SEQUENCE [LARGE SCALE GENOMIC DNA]</scope>
    <source>
        <strain evidence="2 3">GT1R17</strain>
    </source>
</reference>
<dbReference type="Gene3D" id="1.10.1200.10">
    <property type="entry name" value="ACP-like"/>
    <property type="match status" value="1"/>
</dbReference>
<organism evidence="2 3">
    <name type="scientific">Stenotrophobium rhamnosiphilum</name>
    <dbReference type="NCBI Taxonomy" id="2029166"/>
    <lineage>
        <taxon>Bacteria</taxon>
        <taxon>Pseudomonadati</taxon>
        <taxon>Pseudomonadota</taxon>
        <taxon>Gammaproteobacteria</taxon>
        <taxon>Nevskiales</taxon>
        <taxon>Nevskiaceae</taxon>
        <taxon>Stenotrophobium</taxon>
    </lineage>
</organism>
<accession>A0A2T5MDL2</accession>
<dbReference type="RefSeq" id="WP_107941037.1">
    <property type="nucleotide sequence ID" value="NZ_QANS01000005.1"/>
</dbReference>
<proteinExistence type="predicted"/>
<gene>
    <name evidence="2" type="ORF">CJD38_14305</name>
</gene>
<dbReference type="SUPFAM" id="SSF47336">
    <property type="entry name" value="ACP-like"/>
    <property type="match status" value="1"/>
</dbReference>
<keyword evidence="3" id="KW-1185">Reference proteome</keyword>
<evidence type="ECO:0000313" key="2">
    <source>
        <dbReference type="EMBL" id="PTU30664.1"/>
    </source>
</evidence>
<name>A0A2T5MDL2_9GAMM</name>
<feature type="domain" description="Carrier" evidence="1">
    <location>
        <begin position="1"/>
        <end position="75"/>
    </location>
</feature>
<protein>
    <submittedName>
        <fullName evidence="2">Acyl carrier protein</fullName>
    </submittedName>
</protein>